<proteinExistence type="predicted"/>
<dbReference type="Pfam" id="PF00496">
    <property type="entry name" value="SBP_bac_5"/>
    <property type="match status" value="1"/>
</dbReference>
<dbReference type="GO" id="GO:1904680">
    <property type="term" value="F:peptide transmembrane transporter activity"/>
    <property type="evidence" value="ECO:0007669"/>
    <property type="project" value="TreeGrafter"/>
</dbReference>
<organism evidence="2">
    <name type="scientific">candidate division WS2 bacterium ADurb.Bin280</name>
    <dbReference type="NCBI Taxonomy" id="1852829"/>
    <lineage>
        <taxon>Bacteria</taxon>
        <taxon>candidate division WS2</taxon>
    </lineage>
</organism>
<feature type="domain" description="Solute-binding protein family 5" evidence="1">
    <location>
        <begin position="158"/>
        <end position="269"/>
    </location>
</feature>
<dbReference type="Gene3D" id="3.10.105.10">
    <property type="entry name" value="Dipeptide-binding Protein, Domain 3"/>
    <property type="match status" value="1"/>
</dbReference>
<dbReference type="PANTHER" id="PTHR30290">
    <property type="entry name" value="PERIPLASMIC BINDING COMPONENT OF ABC TRANSPORTER"/>
    <property type="match status" value="1"/>
</dbReference>
<gene>
    <name evidence="2" type="ORF">BWY43_00353</name>
</gene>
<evidence type="ECO:0000259" key="1">
    <source>
        <dbReference type="Pfam" id="PF00496"/>
    </source>
</evidence>
<reference evidence="2" key="1">
    <citation type="submission" date="2017-02" db="EMBL/GenBank/DDBJ databases">
        <title>Delving into the versatile metabolic prowess of the omnipresent phylum Bacteroidetes.</title>
        <authorList>
            <person name="Nobu M.K."/>
            <person name="Mei R."/>
            <person name="Narihiro T."/>
            <person name="Kuroda K."/>
            <person name="Liu W.-T."/>
        </authorList>
    </citation>
    <scope>NUCLEOTIDE SEQUENCE</scope>
    <source>
        <strain evidence="2">ADurb.Bin280</strain>
    </source>
</reference>
<dbReference type="AlphaFoldDB" id="A0A1V5SEK0"/>
<dbReference type="InterPro" id="IPR000914">
    <property type="entry name" value="SBP_5_dom"/>
</dbReference>
<dbReference type="InterPro" id="IPR039424">
    <property type="entry name" value="SBP_5"/>
</dbReference>
<accession>A0A1V5SEK0</accession>
<comment type="caution">
    <text evidence="2">The sequence shown here is derived from an EMBL/GenBank/DDBJ whole genome shotgun (WGS) entry which is preliminary data.</text>
</comment>
<name>A0A1V5SEK0_9BACT</name>
<dbReference type="Gene3D" id="3.40.190.10">
    <property type="entry name" value="Periplasmic binding protein-like II"/>
    <property type="match status" value="2"/>
</dbReference>
<sequence length="446" mass="50784">MEPSLRALGHVKIHSIIYTLKNWKKCFSRYDKLGLSLLIAGLILTSWQWTLAASKNSQFAPSYGGTFIEGVIGNDIEKIDLGHLVKSSLVKVDQNGELIGDMAEKWQISEDNLSYTFELKDKVSSSQIISTIDQNPTYFPKINPEFITESQVIFKLDEPDGDLLSKLTTPVFPNGPYKLDKKTKTEVRLKANREYFGQKPYISRVIFRLYANEDQLQNAARRGKISASLSLLEIPENWQSKKIVLNRKHFLFINSSKQNLKSIKVRESILAGEKPSQIEGLDVLEVNGVEHDLEYEQLKEKLISSGVKLNIRQVSMKDALIGDLPKRNYDILYILLNGEISQDPYEFYHSNKRSSDGQNFAEVANAALDTLTTKYRQTSDKAKREELMGEISKVVADEKISVEYRNLEIDYAVSPKIKGLSISEKTIGEVGRFDNLSNWYILEKRK</sequence>
<dbReference type="EMBL" id="MWBO01000022">
    <property type="protein sequence ID" value="OQA52744.1"/>
    <property type="molecule type" value="Genomic_DNA"/>
</dbReference>
<dbReference type="GO" id="GO:0015833">
    <property type="term" value="P:peptide transport"/>
    <property type="evidence" value="ECO:0007669"/>
    <property type="project" value="TreeGrafter"/>
</dbReference>
<protein>
    <submittedName>
        <fullName evidence="2">Bacterial extracellular solute-binding proteins, family 5 Middle</fullName>
    </submittedName>
</protein>
<dbReference type="SUPFAM" id="SSF53850">
    <property type="entry name" value="Periplasmic binding protein-like II"/>
    <property type="match status" value="1"/>
</dbReference>
<dbReference type="Proteomes" id="UP000485367">
    <property type="component" value="Unassembled WGS sequence"/>
</dbReference>
<evidence type="ECO:0000313" key="2">
    <source>
        <dbReference type="EMBL" id="OQA52744.1"/>
    </source>
</evidence>